<sequence>MFLKLATAIVAAAMVLRGVRTETHTVSFTNNCGFGTPYLWGPDGVLLSTGDDYTTNGPAPGLIAYLQCDDRCGNNGEGCTTVDATLTNEGNSVVEILNNSLNSVTTSIEKTTGFAIVVHPLVQAAHTTMSALSIRSTPSTTQTYLSAAPFQISSYFGASPMVAVNGIPMTPYSPISPEADAETTAVLARHRYRALLKLNEKRSWVTFVLLVFLAFAIFSVVGAVIGSAVISYVLAVPFKVGDFNMFTSVPPIDPTQYGLILFQTDRVSWRVLQTLVGLLGLWPSIVDIICQ</sequence>
<feature type="transmembrane region" description="Helical" evidence="1">
    <location>
        <begin position="204"/>
        <end position="235"/>
    </location>
</feature>
<name>J4HWP3_9APHY</name>
<dbReference type="EMBL" id="HE797086">
    <property type="protein sequence ID" value="CCM02612.1"/>
    <property type="molecule type" value="Genomic_DNA"/>
</dbReference>
<proteinExistence type="predicted"/>
<evidence type="ECO:0000256" key="2">
    <source>
        <dbReference type="SAM" id="SignalP"/>
    </source>
</evidence>
<keyword evidence="4" id="KW-1185">Reference proteome</keyword>
<dbReference type="Proteomes" id="UP000006352">
    <property type="component" value="Unassembled WGS sequence"/>
</dbReference>
<evidence type="ECO:0000313" key="3">
    <source>
        <dbReference type="EMBL" id="CCM02612.1"/>
    </source>
</evidence>
<dbReference type="OrthoDB" id="3342934at2759"/>
<organism evidence="3 4">
    <name type="scientific">Fibroporia radiculosa</name>
    <dbReference type="NCBI Taxonomy" id="599839"/>
    <lineage>
        <taxon>Eukaryota</taxon>
        <taxon>Fungi</taxon>
        <taxon>Dikarya</taxon>
        <taxon>Basidiomycota</taxon>
        <taxon>Agaricomycotina</taxon>
        <taxon>Agaricomycetes</taxon>
        <taxon>Polyporales</taxon>
        <taxon>Fibroporiaceae</taxon>
        <taxon>Fibroporia</taxon>
    </lineage>
</organism>
<evidence type="ECO:0000256" key="1">
    <source>
        <dbReference type="SAM" id="Phobius"/>
    </source>
</evidence>
<dbReference type="AlphaFoldDB" id="J4HWP3"/>
<keyword evidence="1" id="KW-1133">Transmembrane helix</keyword>
<dbReference type="HOGENOM" id="CLU_956551_0_0_1"/>
<keyword evidence="1" id="KW-0812">Transmembrane</keyword>
<reference evidence="3 4" key="1">
    <citation type="journal article" date="2012" name="Appl. Environ. Microbiol.">
        <title>Short-read sequencing for genomic analysis of the brown rot fungus Fibroporia radiculosa.</title>
        <authorList>
            <person name="Tang J.D."/>
            <person name="Perkins A.D."/>
            <person name="Sonstegard T.S."/>
            <person name="Schroeder S.G."/>
            <person name="Burgess S.C."/>
            <person name="Diehl S.V."/>
        </authorList>
    </citation>
    <scope>NUCLEOTIDE SEQUENCE [LARGE SCALE GENOMIC DNA]</scope>
    <source>
        <strain evidence="3 4">TFFH 294</strain>
    </source>
</reference>
<dbReference type="STRING" id="599839.J4HWP3"/>
<gene>
    <name evidence="3" type="ORF">FIBRA_04715</name>
</gene>
<protein>
    <submittedName>
        <fullName evidence="3">Uncharacterized protein</fullName>
    </submittedName>
</protein>
<feature type="chain" id="PRO_5003779347" evidence="2">
    <location>
        <begin position="22"/>
        <end position="291"/>
    </location>
</feature>
<feature type="signal peptide" evidence="2">
    <location>
        <begin position="1"/>
        <end position="21"/>
    </location>
</feature>
<evidence type="ECO:0000313" key="4">
    <source>
        <dbReference type="Proteomes" id="UP000006352"/>
    </source>
</evidence>
<dbReference type="GeneID" id="24097523"/>
<dbReference type="RefSeq" id="XP_012181895.1">
    <property type="nucleotide sequence ID" value="XM_012326505.1"/>
</dbReference>
<keyword evidence="2" id="KW-0732">Signal</keyword>
<keyword evidence="1" id="KW-0472">Membrane</keyword>
<accession>J4HWP3</accession>
<dbReference type="InParanoid" id="J4HWP3"/>